<dbReference type="InterPro" id="IPR005135">
    <property type="entry name" value="Endo/exonuclease/phosphatase"/>
</dbReference>
<evidence type="ECO:0000259" key="3">
    <source>
        <dbReference type="Pfam" id="PF03372"/>
    </source>
</evidence>
<feature type="chain" id="PRO_5046136740" description="Secretion system C-terminal sorting domain-containing protein" evidence="2">
    <location>
        <begin position="27"/>
        <end position="1139"/>
    </location>
</feature>
<feature type="domain" description="Endonuclease/exonuclease/phosphatase" evidence="3">
    <location>
        <begin position="745"/>
        <end position="1031"/>
    </location>
</feature>
<dbReference type="Proteomes" id="UP000474567">
    <property type="component" value="Unassembled WGS sequence"/>
</dbReference>
<dbReference type="SUPFAM" id="SSF56219">
    <property type="entry name" value="DNase I-like"/>
    <property type="match status" value="1"/>
</dbReference>
<protein>
    <recommendedName>
        <fullName evidence="7">Secretion system C-terminal sorting domain-containing protein</fullName>
    </recommendedName>
</protein>
<dbReference type="EMBL" id="CADCST010000113">
    <property type="protein sequence ID" value="CAA9201394.1"/>
    <property type="molecule type" value="Genomic_DNA"/>
</dbReference>
<dbReference type="NCBIfam" id="NF038128">
    <property type="entry name" value="choice_anch_J"/>
    <property type="match status" value="1"/>
</dbReference>
<evidence type="ECO:0000313" key="5">
    <source>
        <dbReference type="EMBL" id="CAA9201394.1"/>
    </source>
</evidence>
<keyword evidence="6" id="KW-1185">Reference proteome</keyword>
<evidence type="ECO:0000256" key="2">
    <source>
        <dbReference type="SAM" id="SignalP"/>
    </source>
</evidence>
<evidence type="ECO:0008006" key="7">
    <source>
        <dbReference type="Google" id="ProtNLM"/>
    </source>
</evidence>
<sequence>MKKLYFSRQLLAFLCFSGCFSGAVLAQTMPPVQSIPYKQNFDGLPAAADTYVDIPGFQGWTANGANQNTAVWSTGLTGDRAFVKNSNSNVNSGGIHNYDDKIGFLNSTSGDFAIGFAFSSLGSQTVNVYYDAMIIRNLYDGGSNNRLQEMALQYRVGTTGAFTTLSPAYSNNSTTLQTTAAVITPLDLRTTRIKVTLPANCDNQQIVQIRWIARLISGSVGSRQSFAIDNIDINADHIAPVNADGFPKATNISATNFDFSDKLDEIGKTYYVLLPGGSTAPTAAQVKLGLDASGIAALQSGSLNIVDKTLAYTKNFTGLSAATAYSVFSVSEDAYENIQSTVTKVDVTTTAVALPEITTTVSALDLGTSETNFESGSKSYQIQASDLKGNLVLSVTPNFSISKDNITFGSTLTYTTADFASNASKTVYVRFNPSLLSAYTGQITHESTDAVAKHISLAGRGINPYIQNFDDPNVLSNSGWTQYNLEGAANKWTYTNAARNINSGTGAVLMNGFSDSGASKDWLISPKLRLDTFDKLPLLSFYSRKFYAGPGLKLMVSTNYDGVSSPETATWTEIDGSFPTTTGTYTASQYIELTAYKTNSTYLAWVYETTAGGSNNASEWSFDDYAIANETGYVASNPVLDFGTVDQNTVSTSQSFAFKAKGYGDVTIKAPVGYQISLDNTLFQNSFTLSETDALAGKTLYARFIPTTKEFKIAGTLTVTGTLLNKQIGSLTGSSLPKAETYDVVTYNLEFFGAPTSAYGPTNKTLQLENVAKVMNKLDADVYVVQEVSSDAQIDALIQKISVNGKTFDKSISTSWSYSWDPNSDPSFPPQKLVVIYNTQTTSVKKTRVMFKKFYDELRAGTKTLNNYPGGSSSSFFSSGRLPYMVTIETNLNGIKKEINLVDLHARANSGSDISRYNMRKYDAQVLKDSLDVQYPNSNIMILGDYNDDVSKSVITPNPSSYESFVTDTANYKALTLEISQAGAFSFLSSGGFLDHIMISNELTDQYISGSTAVYDPRNDIASYTTTTSDHGPVIARFQLNSSNLSTIDFETKNGYAVQAYPNPTTDVVNVIVKTNTDKKLKLKFYDVSGHLIGNPVEINATQDLNTTAVPVSYLQSGIYFYTLTENNKIVYKGKIIKK</sequence>
<reference evidence="5 6" key="1">
    <citation type="submission" date="2020-02" db="EMBL/GenBank/DDBJ databases">
        <authorList>
            <person name="Criscuolo A."/>
        </authorList>
    </citation>
    <scope>NUCLEOTIDE SEQUENCE [LARGE SCALE GENOMIC DNA]</scope>
    <source>
        <strain evidence="5">CECT7796</strain>
    </source>
</reference>
<name>A0ABM8KML4_9FLAO</name>
<accession>A0ABM8KML4</accession>
<dbReference type="Pfam" id="PF18962">
    <property type="entry name" value="Por_Secre_tail"/>
    <property type="match status" value="1"/>
</dbReference>
<dbReference type="RefSeq" id="WP_173967575.1">
    <property type="nucleotide sequence ID" value="NZ_CADCST010000113.1"/>
</dbReference>
<proteinExistence type="predicted"/>
<dbReference type="InterPro" id="IPR026444">
    <property type="entry name" value="Secre_tail"/>
</dbReference>
<comment type="caution">
    <text evidence="5">The sequence shown here is derived from an EMBL/GenBank/DDBJ whole genome shotgun (WGS) entry which is preliminary data.</text>
</comment>
<gene>
    <name evidence="5" type="ORF">FLACOL7796_03721</name>
</gene>
<dbReference type="NCBIfam" id="TIGR04183">
    <property type="entry name" value="Por_Secre_tail"/>
    <property type="match status" value="1"/>
</dbReference>
<dbReference type="InterPro" id="IPR036691">
    <property type="entry name" value="Endo/exonu/phosph_ase_sf"/>
</dbReference>
<organism evidence="5 6">
    <name type="scientific">Flavobacterium collinsii</name>
    <dbReference type="NCBI Taxonomy" id="1114861"/>
    <lineage>
        <taxon>Bacteria</taxon>
        <taxon>Pseudomonadati</taxon>
        <taxon>Bacteroidota</taxon>
        <taxon>Flavobacteriia</taxon>
        <taxon>Flavobacteriales</taxon>
        <taxon>Flavobacteriaceae</taxon>
        <taxon>Flavobacterium</taxon>
    </lineage>
</organism>
<dbReference type="Gene3D" id="3.60.10.10">
    <property type="entry name" value="Endonuclease/exonuclease/phosphatase"/>
    <property type="match status" value="1"/>
</dbReference>
<feature type="domain" description="Secretion system C-terminal sorting" evidence="4">
    <location>
        <begin position="1061"/>
        <end position="1137"/>
    </location>
</feature>
<keyword evidence="1 2" id="KW-0732">Signal</keyword>
<dbReference type="Pfam" id="PF03372">
    <property type="entry name" value="Exo_endo_phos"/>
    <property type="match status" value="1"/>
</dbReference>
<evidence type="ECO:0000313" key="6">
    <source>
        <dbReference type="Proteomes" id="UP000474567"/>
    </source>
</evidence>
<feature type="signal peptide" evidence="2">
    <location>
        <begin position="1"/>
        <end position="26"/>
    </location>
</feature>
<evidence type="ECO:0000259" key="4">
    <source>
        <dbReference type="Pfam" id="PF18962"/>
    </source>
</evidence>
<dbReference type="Gene3D" id="2.60.120.200">
    <property type="match status" value="1"/>
</dbReference>
<evidence type="ECO:0000256" key="1">
    <source>
        <dbReference type="ARBA" id="ARBA00022729"/>
    </source>
</evidence>